<keyword evidence="3" id="KW-1185">Reference proteome</keyword>
<reference evidence="3" key="1">
    <citation type="submission" date="2016-03" db="EMBL/GenBank/DDBJ databases">
        <title>Complete genome sequence of the type strain Actinoalloteichus hymeniacidonis DSM 45092.</title>
        <authorList>
            <person name="Schaffert L."/>
            <person name="Albersmeier A."/>
            <person name="Winkler A."/>
            <person name="Kalinowski J."/>
            <person name="Zotchev S."/>
            <person name="Ruckert C."/>
        </authorList>
    </citation>
    <scope>NUCLEOTIDE SEQUENCE [LARGE SCALE GENOMIC DNA]</scope>
    <source>
        <strain evidence="3">HPA177(T) (DSM 45092(T))</strain>
    </source>
</reference>
<evidence type="ECO:0000313" key="3">
    <source>
        <dbReference type="Proteomes" id="UP000095210"/>
    </source>
</evidence>
<keyword evidence="1" id="KW-0472">Membrane</keyword>
<gene>
    <name evidence="2" type="ORF">TL08_06320</name>
</gene>
<dbReference type="KEGG" id="ahm:TL08_06320"/>
<keyword evidence="1" id="KW-1133">Transmembrane helix</keyword>
<name>A0AAC9HML5_9PSEU</name>
<evidence type="ECO:0008006" key="4">
    <source>
        <dbReference type="Google" id="ProtNLM"/>
    </source>
</evidence>
<dbReference type="Proteomes" id="UP000095210">
    <property type="component" value="Chromosome"/>
</dbReference>
<feature type="transmembrane region" description="Helical" evidence="1">
    <location>
        <begin position="12"/>
        <end position="29"/>
    </location>
</feature>
<keyword evidence="1" id="KW-0812">Transmembrane</keyword>
<evidence type="ECO:0000313" key="2">
    <source>
        <dbReference type="EMBL" id="AOS62089.1"/>
    </source>
</evidence>
<accession>A0AAC9HML5</accession>
<sequence>MIKRLWRYLGSTKNLVGSAAGLVGMLLYLTDLAGVYWLPVTAGLYAVGALAAPPERVTLIPADPEAEVGGLRSDLDSLLAQVDAQHDRMPGDTVARVHEIAEILAGVMERPTQLAADPEIRHEITRIARLDLPQSVQIYLNLPRWFAVTAHPGGERSATDELLTQLDLLSSSARQAAERFYANDVREQQDLSRYLDERDRER</sequence>
<protein>
    <recommendedName>
        <fullName evidence="4">5-bromo-4-chloroindolyl phosphate hydrolysis protein</fullName>
    </recommendedName>
</protein>
<dbReference type="EMBL" id="CP014859">
    <property type="protein sequence ID" value="AOS62089.1"/>
    <property type="molecule type" value="Genomic_DNA"/>
</dbReference>
<proteinExistence type="predicted"/>
<dbReference type="RefSeq" id="WP_069847300.1">
    <property type="nucleotide sequence ID" value="NZ_CP014859.1"/>
</dbReference>
<organism evidence="2 3">
    <name type="scientific">Actinoalloteichus hymeniacidonis</name>
    <dbReference type="NCBI Taxonomy" id="340345"/>
    <lineage>
        <taxon>Bacteria</taxon>
        <taxon>Bacillati</taxon>
        <taxon>Actinomycetota</taxon>
        <taxon>Actinomycetes</taxon>
        <taxon>Pseudonocardiales</taxon>
        <taxon>Pseudonocardiaceae</taxon>
        <taxon>Actinoalloteichus</taxon>
    </lineage>
</organism>
<evidence type="ECO:0000256" key="1">
    <source>
        <dbReference type="SAM" id="Phobius"/>
    </source>
</evidence>
<dbReference type="AlphaFoldDB" id="A0AAC9HML5"/>